<dbReference type="Proteomes" id="UP000626109">
    <property type="component" value="Unassembled WGS sequence"/>
</dbReference>
<name>A0A813JBJ3_POLGL</name>
<comment type="caution">
    <text evidence="2">The sequence shown here is derived from an EMBL/GenBank/DDBJ whole genome shotgun (WGS) entry which is preliminary data.</text>
</comment>
<dbReference type="AlphaFoldDB" id="A0A813JBJ3"/>
<sequence>MAPRLPYGSMSAPQQRPLQQRGCTSAADPTPASSPADPEALAQQHCANQSVCRIHQPLKRKILGAKLSRLAKQQPTVSQTTAARSHVTNSAAAYGFTSQCSLQHPAAKSITAAANDIASIASHCNSQPPDCSPAAATRSHLAAAPLSCSPRLSSSCTPEPRSAAQPAVAHEQLHLQQPHITRLQVTQQHLQQLHLLQRPTPPSTSYQQQSNHQLRDQR</sequence>
<proteinExistence type="predicted"/>
<feature type="compositionally biased region" description="Polar residues" evidence="1">
    <location>
        <begin position="203"/>
        <end position="212"/>
    </location>
</feature>
<evidence type="ECO:0000313" key="2">
    <source>
        <dbReference type="EMBL" id="CAE8675648.1"/>
    </source>
</evidence>
<dbReference type="EMBL" id="CAJNNW010025115">
    <property type="protein sequence ID" value="CAE8675648.1"/>
    <property type="molecule type" value="Genomic_DNA"/>
</dbReference>
<protein>
    <submittedName>
        <fullName evidence="2">Uncharacterized protein</fullName>
    </submittedName>
</protein>
<feature type="region of interest" description="Disordered" evidence="1">
    <location>
        <begin position="1"/>
        <end position="39"/>
    </location>
</feature>
<organism evidence="2 3">
    <name type="scientific">Polarella glacialis</name>
    <name type="common">Dinoflagellate</name>
    <dbReference type="NCBI Taxonomy" id="89957"/>
    <lineage>
        <taxon>Eukaryota</taxon>
        <taxon>Sar</taxon>
        <taxon>Alveolata</taxon>
        <taxon>Dinophyceae</taxon>
        <taxon>Suessiales</taxon>
        <taxon>Suessiaceae</taxon>
        <taxon>Polarella</taxon>
    </lineage>
</organism>
<feature type="compositionally biased region" description="Low complexity" evidence="1">
    <location>
        <begin position="24"/>
        <end position="38"/>
    </location>
</feature>
<evidence type="ECO:0000313" key="3">
    <source>
        <dbReference type="Proteomes" id="UP000626109"/>
    </source>
</evidence>
<feature type="region of interest" description="Disordered" evidence="1">
    <location>
        <begin position="197"/>
        <end position="218"/>
    </location>
</feature>
<accession>A0A813JBJ3</accession>
<reference evidence="2" key="1">
    <citation type="submission" date="2021-02" db="EMBL/GenBank/DDBJ databases">
        <authorList>
            <person name="Dougan E. K."/>
            <person name="Rhodes N."/>
            <person name="Thang M."/>
            <person name="Chan C."/>
        </authorList>
    </citation>
    <scope>NUCLEOTIDE SEQUENCE</scope>
</reference>
<feature type="compositionally biased region" description="Polar residues" evidence="1">
    <location>
        <begin position="11"/>
        <end position="23"/>
    </location>
</feature>
<feature type="region of interest" description="Disordered" evidence="1">
    <location>
        <begin position="149"/>
        <end position="172"/>
    </location>
</feature>
<evidence type="ECO:0000256" key="1">
    <source>
        <dbReference type="SAM" id="MobiDB-lite"/>
    </source>
</evidence>
<gene>
    <name evidence="2" type="ORF">PGLA2088_LOCUS19480</name>
</gene>